<reference evidence="2 3" key="1">
    <citation type="submission" date="2016-10" db="EMBL/GenBank/DDBJ databases">
        <title>Comparative genomics uncovers the prolific and rare metabolic potential of the cyanobacterial genus Moorea.</title>
        <authorList>
            <person name="Leao T."/>
            <person name="Castelao G."/>
            <person name="Korobeynikov A."/>
            <person name="Monroe E.A."/>
            <person name="Podell S."/>
            <person name="Glukhov E."/>
            <person name="Allen E."/>
            <person name="Gerwick W.H."/>
            <person name="Gerwick L."/>
        </authorList>
    </citation>
    <scope>NUCLEOTIDE SEQUENCE [LARGE SCALE GENOMIC DNA]</scope>
    <source>
        <strain evidence="2 3">PNG5-198</strain>
    </source>
</reference>
<dbReference type="InterPro" id="IPR006342">
    <property type="entry name" value="FkbM_mtfrase"/>
</dbReference>
<dbReference type="RefSeq" id="WP_075902172.1">
    <property type="nucleotide sequence ID" value="NZ_MKZS01000001.1"/>
</dbReference>
<dbReference type="InterPro" id="IPR053188">
    <property type="entry name" value="FkbM_Methyltransferase"/>
</dbReference>
<comment type="caution">
    <text evidence="2">The sequence shown here is derived from an EMBL/GenBank/DDBJ whole genome shotgun (WGS) entry which is preliminary data.</text>
</comment>
<dbReference type="PANTHER" id="PTHR36973">
    <property type="entry name" value="SLL1456 PROTEIN-RELATED"/>
    <property type="match status" value="1"/>
</dbReference>
<dbReference type="InterPro" id="IPR029063">
    <property type="entry name" value="SAM-dependent_MTases_sf"/>
</dbReference>
<dbReference type="AlphaFoldDB" id="A0A1U7N5K4"/>
<dbReference type="PANTHER" id="PTHR36973:SF4">
    <property type="entry name" value="NODULATION PROTEIN"/>
    <property type="match status" value="1"/>
</dbReference>
<name>A0A1U7N5K4_9CYAN</name>
<dbReference type="SUPFAM" id="SSF53335">
    <property type="entry name" value="S-adenosyl-L-methionine-dependent methyltransferases"/>
    <property type="match status" value="1"/>
</dbReference>
<evidence type="ECO:0000259" key="1">
    <source>
        <dbReference type="Pfam" id="PF05050"/>
    </source>
</evidence>
<evidence type="ECO:0000313" key="2">
    <source>
        <dbReference type="EMBL" id="OLT61228.1"/>
    </source>
</evidence>
<accession>A0A1U7N5K4</accession>
<gene>
    <name evidence="2" type="ORF">BJP37_21620</name>
</gene>
<dbReference type="Proteomes" id="UP000186657">
    <property type="component" value="Unassembled WGS sequence"/>
</dbReference>
<proteinExistence type="predicted"/>
<feature type="domain" description="Methyltransferase FkbM" evidence="1">
    <location>
        <begin position="68"/>
        <end position="185"/>
    </location>
</feature>
<evidence type="ECO:0000313" key="3">
    <source>
        <dbReference type="Proteomes" id="UP000186657"/>
    </source>
</evidence>
<dbReference type="Pfam" id="PF05050">
    <property type="entry name" value="Methyltransf_21"/>
    <property type="match status" value="1"/>
</dbReference>
<dbReference type="EMBL" id="MKZS01000001">
    <property type="protein sequence ID" value="OLT61228.1"/>
    <property type="molecule type" value="Genomic_DNA"/>
</dbReference>
<organism evidence="2 3">
    <name type="scientific">Moorena bouillonii PNG</name>
    <dbReference type="NCBI Taxonomy" id="568701"/>
    <lineage>
        <taxon>Bacteria</taxon>
        <taxon>Bacillati</taxon>
        <taxon>Cyanobacteriota</taxon>
        <taxon>Cyanophyceae</taxon>
        <taxon>Coleofasciculales</taxon>
        <taxon>Coleofasciculaceae</taxon>
        <taxon>Moorena</taxon>
    </lineage>
</organism>
<dbReference type="GO" id="GO:0008171">
    <property type="term" value="F:O-methyltransferase activity"/>
    <property type="evidence" value="ECO:0007669"/>
    <property type="project" value="TreeGrafter"/>
</dbReference>
<sequence length="330" mass="38426">MQITKSVIKKLTEHNISLILADIGASGDSWSVFKVLKPISNLLRFDPDLRDIREVKGTNEHRVVTINRAVVEQDCDEVEFYLTKSPYCSSTLKPDHEKLKSFAYADWFEVEKVVSVPAITLNQSLSLGNFSHIDWIKLDTQGTEFRILDSLPDKVFDQLLVCDIEASLYQHYLGADILPSLHDLMLKHDFWIAQMRPHWNTRISSNTSCELSSRYQGQDRKIFEYSKHREVTTLEFCYLRTIEGAKKRNYTFEQFLKLFTCHFSLGVFEYCLEILNEMDQSFSNSKTVEILRKETLAAIDKRVEKSKTPYYISALIFRLKSLLPNLLWQN</sequence>
<dbReference type="Gene3D" id="3.40.50.150">
    <property type="entry name" value="Vaccinia Virus protein VP39"/>
    <property type="match status" value="1"/>
</dbReference>
<protein>
    <recommendedName>
        <fullName evidence="1">Methyltransferase FkbM domain-containing protein</fullName>
    </recommendedName>
</protein>
<keyword evidence="3" id="KW-1185">Reference proteome</keyword>